<dbReference type="KEGG" id="cpi:Cpin_5317"/>
<evidence type="ECO:0000259" key="4">
    <source>
        <dbReference type="PROSITE" id="PS01124"/>
    </source>
</evidence>
<protein>
    <submittedName>
        <fullName evidence="5">Transcriptional regulator, AraC family</fullName>
    </submittedName>
</protein>
<dbReference type="InterPro" id="IPR018060">
    <property type="entry name" value="HTH_AraC"/>
</dbReference>
<reference evidence="5 6" key="2">
    <citation type="journal article" date="2010" name="Stand. Genomic Sci.">
        <title>Complete genome sequence of Chitinophaga pinensis type strain (UQM 2034).</title>
        <authorList>
            <person name="Glavina Del Rio T."/>
            <person name="Abt B."/>
            <person name="Spring S."/>
            <person name="Lapidus A."/>
            <person name="Nolan M."/>
            <person name="Tice H."/>
            <person name="Copeland A."/>
            <person name="Cheng J.F."/>
            <person name="Chen F."/>
            <person name="Bruce D."/>
            <person name="Goodwin L."/>
            <person name="Pitluck S."/>
            <person name="Ivanova N."/>
            <person name="Mavromatis K."/>
            <person name="Mikhailova N."/>
            <person name="Pati A."/>
            <person name="Chen A."/>
            <person name="Palaniappan K."/>
            <person name="Land M."/>
            <person name="Hauser L."/>
            <person name="Chang Y.J."/>
            <person name="Jeffries C.D."/>
            <person name="Chain P."/>
            <person name="Saunders E."/>
            <person name="Detter J.C."/>
            <person name="Brettin T."/>
            <person name="Rohde M."/>
            <person name="Goker M."/>
            <person name="Bristow J."/>
            <person name="Eisen J.A."/>
            <person name="Markowitz V."/>
            <person name="Hugenholtz P."/>
            <person name="Kyrpides N.C."/>
            <person name="Klenk H.P."/>
            <person name="Lucas S."/>
        </authorList>
    </citation>
    <scope>NUCLEOTIDE SEQUENCE [LARGE SCALE GENOMIC DNA]</scope>
    <source>
        <strain evidence="6">ATCC 43595 / DSM 2588 / LMG 13176 / NBRC 15968 / NCIMB 11800 / UQM 2034</strain>
    </source>
</reference>
<dbReference type="AlphaFoldDB" id="A0A979GUF4"/>
<sequence length="290" mass="33658">MKRIDKYEGLYGDRDAKPDAGYIFSELLGTRSWKFDWNIEPHIHPSIYQLFFFEEGKLTFFEADSQRELQTPCMLLIPPMALHGFRYETVAGGRILTLSDVMLDTLFPESALLAPMLTTIRCFADFNGPYSAEDIVALIKAVDKELFGDLPEKKVMLRICLQQLFLAVYRLWQDQQSGNTLSDNHSLGYFRKFQQRIREEGLRYTIAQFAAELGITTVHLNRICREVVGKSAGQLVHDHILEEAKKYLTYTSYTVSEIAYLLNFEYPNYFARFFRKHAGVSPKEFRTIRN</sequence>
<dbReference type="OrthoDB" id="9793451at2"/>
<evidence type="ECO:0000256" key="3">
    <source>
        <dbReference type="ARBA" id="ARBA00023163"/>
    </source>
</evidence>
<dbReference type="Gene3D" id="1.10.10.60">
    <property type="entry name" value="Homeodomain-like"/>
    <property type="match status" value="1"/>
</dbReference>
<evidence type="ECO:0000313" key="5">
    <source>
        <dbReference type="EMBL" id="ACU62748.1"/>
    </source>
</evidence>
<dbReference type="InterPro" id="IPR037923">
    <property type="entry name" value="HTH-like"/>
</dbReference>
<dbReference type="SUPFAM" id="SSF46689">
    <property type="entry name" value="Homeodomain-like"/>
    <property type="match status" value="1"/>
</dbReference>
<dbReference type="GO" id="GO:0003700">
    <property type="term" value="F:DNA-binding transcription factor activity"/>
    <property type="evidence" value="ECO:0007669"/>
    <property type="project" value="InterPro"/>
</dbReference>
<dbReference type="PANTHER" id="PTHR43280:SF32">
    <property type="entry name" value="TRANSCRIPTIONAL REGULATORY PROTEIN"/>
    <property type="match status" value="1"/>
</dbReference>
<evidence type="ECO:0000256" key="1">
    <source>
        <dbReference type="ARBA" id="ARBA00023015"/>
    </source>
</evidence>
<dbReference type="InterPro" id="IPR014710">
    <property type="entry name" value="RmlC-like_jellyroll"/>
</dbReference>
<dbReference type="SUPFAM" id="SSF51215">
    <property type="entry name" value="Regulatory protein AraC"/>
    <property type="match status" value="1"/>
</dbReference>
<dbReference type="Gene3D" id="2.60.120.10">
    <property type="entry name" value="Jelly Rolls"/>
    <property type="match status" value="1"/>
</dbReference>
<keyword evidence="3" id="KW-0804">Transcription</keyword>
<dbReference type="PROSITE" id="PS01124">
    <property type="entry name" value="HTH_ARAC_FAMILY_2"/>
    <property type="match status" value="1"/>
</dbReference>
<name>A0A979GUF4_CHIPD</name>
<dbReference type="GO" id="GO:0043565">
    <property type="term" value="F:sequence-specific DNA binding"/>
    <property type="evidence" value="ECO:0007669"/>
    <property type="project" value="InterPro"/>
</dbReference>
<evidence type="ECO:0000256" key="2">
    <source>
        <dbReference type="ARBA" id="ARBA00023125"/>
    </source>
</evidence>
<evidence type="ECO:0000313" key="6">
    <source>
        <dbReference type="Proteomes" id="UP000002215"/>
    </source>
</evidence>
<gene>
    <name evidence="5" type="ordered locus">Cpin_5317</name>
</gene>
<dbReference type="Pfam" id="PF12833">
    <property type="entry name" value="HTH_18"/>
    <property type="match status" value="1"/>
</dbReference>
<reference evidence="6" key="1">
    <citation type="submission" date="2009-08" db="EMBL/GenBank/DDBJ databases">
        <title>The complete genome of Chitinophaga pinensis DSM 2588.</title>
        <authorList>
            <consortium name="US DOE Joint Genome Institute (JGI-PGF)"/>
            <person name="Lucas S."/>
            <person name="Copeland A."/>
            <person name="Lapidus A."/>
            <person name="Glavina del Rio T."/>
            <person name="Dalin E."/>
            <person name="Tice H."/>
            <person name="Bruce D."/>
            <person name="Goodwin L."/>
            <person name="Pitluck S."/>
            <person name="Kyrpides N."/>
            <person name="Mavromatis K."/>
            <person name="Ivanova N."/>
            <person name="Mikhailova N."/>
            <person name="Sims D."/>
            <person name="Meinche L."/>
            <person name="Brettin T."/>
            <person name="Detter J.C."/>
            <person name="Han C."/>
            <person name="Larimer F."/>
            <person name="Land M."/>
            <person name="Hauser L."/>
            <person name="Markowitz V."/>
            <person name="Cheng J.-F."/>
            <person name="Hugenholtz P."/>
            <person name="Woyke T."/>
            <person name="Wu D."/>
            <person name="Spring S."/>
            <person name="Klenk H.-P."/>
            <person name="Eisen J.A."/>
        </authorList>
    </citation>
    <scope>NUCLEOTIDE SEQUENCE [LARGE SCALE GENOMIC DNA]</scope>
    <source>
        <strain evidence="6">ATCC 43595 / DSM 2588 / LMG 13176 / NBRC 15968 / NCIMB 11800 / UQM 2034</strain>
    </source>
</reference>
<dbReference type="PANTHER" id="PTHR43280">
    <property type="entry name" value="ARAC-FAMILY TRANSCRIPTIONAL REGULATOR"/>
    <property type="match status" value="1"/>
</dbReference>
<dbReference type="EMBL" id="CP001699">
    <property type="protein sequence ID" value="ACU62748.1"/>
    <property type="molecule type" value="Genomic_DNA"/>
</dbReference>
<dbReference type="PRINTS" id="PR00032">
    <property type="entry name" value="HTHARAC"/>
</dbReference>
<dbReference type="InterPro" id="IPR009057">
    <property type="entry name" value="Homeodomain-like_sf"/>
</dbReference>
<feature type="domain" description="HTH araC/xylS-type" evidence="4">
    <location>
        <begin position="191"/>
        <end position="288"/>
    </location>
</feature>
<proteinExistence type="predicted"/>
<dbReference type="InterPro" id="IPR020449">
    <property type="entry name" value="Tscrpt_reg_AraC-type_HTH"/>
</dbReference>
<keyword evidence="2" id="KW-0238">DNA-binding</keyword>
<accession>A0A979GUF4</accession>
<organism evidence="5 6">
    <name type="scientific">Chitinophaga pinensis (strain ATCC 43595 / DSM 2588 / LMG 13176 / NBRC 15968 / NCIMB 11800 / UQM 2034)</name>
    <dbReference type="NCBI Taxonomy" id="485918"/>
    <lineage>
        <taxon>Bacteria</taxon>
        <taxon>Pseudomonadati</taxon>
        <taxon>Bacteroidota</taxon>
        <taxon>Chitinophagia</taxon>
        <taxon>Chitinophagales</taxon>
        <taxon>Chitinophagaceae</taxon>
        <taxon>Chitinophaga</taxon>
    </lineage>
</organism>
<dbReference type="Proteomes" id="UP000002215">
    <property type="component" value="Chromosome"/>
</dbReference>
<dbReference type="InterPro" id="IPR003313">
    <property type="entry name" value="AraC-bd"/>
</dbReference>
<dbReference type="Pfam" id="PF02311">
    <property type="entry name" value="AraC_binding"/>
    <property type="match status" value="1"/>
</dbReference>
<keyword evidence="1" id="KW-0805">Transcription regulation</keyword>
<dbReference type="RefSeq" id="WP_012792916.1">
    <property type="nucleotide sequence ID" value="NC_013132.1"/>
</dbReference>
<dbReference type="SMART" id="SM00342">
    <property type="entry name" value="HTH_ARAC"/>
    <property type="match status" value="1"/>
</dbReference>